<evidence type="ECO:0000259" key="4">
    <source>
        <dbReference type="PROSITE" id="PS51208"/>
    </source>
</evidence>
<accession>A0ABT2PKQ6</accession>
<keyword evidence="1" id="KW-0732">Signal</keyword>
<dbReference type="InterPro" id="IPR013425">
    <property type="entry name" value="Autotrns_rpt"/>
</dbReference>
<dbReference type="InterPro" id="IPR005546">
    <property type="entry name" value="Autotransporte_beta"/>
</dbReference>
<dbReference type="Pfam" id="PF03797">
    <property type="entry name" value="Autotransporter"/>
    <property type="match status" value="1"/>
</dbReference>
<dbReference type="EMBL" id="JAODYH010000004">
    <property type="protein sequence ID" value="MCT9811056.1"/>
    <property type="molecule type" value="Genomic_DNA"/>
</dbReference>
<proteinExistence type="predicted"/>
<evidence type="ECO:0000256" key="3">
    <source>
        <dbReference type="SAM" id="MobiDB-lite"/>
    </source>
</evidence>
<dbReference type="NCBIfam" id="TIGR01414">
    <property type="entry name" value="autotrans_barl"/>
    <property type="match status" value="1"/>
</dbReference>
<dbReference type="SUPFAM" id="SSF51126">
    <property type="entry name" value="Pectin lyase-like"/>
    <property type="match status" value="1"/>
</dbReference>
<keyword evidence="6" id="KW-1185">Reference proteome</keyword>
<dbReference type="InterPro" id="IPR006315">
    <property type="entry name" value="OM_autotransptr_brl_dom"/>
</dbReference>
<keyword evidence="2" id="KW-0843">Virulence</keyword>
<dbReference type="Pfam" id="PF12951">
    <property type="entry name" value="PATR"/>
    <property type="match status" value="3"/>
</dbReference>
<dbReference type="PROSITE" id="PS51208">
    <property type="entry name" value="AUTOTRANSPORTER"/>
    <property type="match status" value="1"/>
</dbReference>
<dbReference type="InterPro" id="IPR036709">
    <property type="entry name" value="Autotransporte_beta_dom_sf"/>
</dbReference>
<evidence type="ECO:0000256" key="2">
    <source>
        <dbReference type="ARBA" id="ARBA00023026"/>
    </source>
</evidence>
<gene>
    <name evidence="5" type="ORF">N0K08_10465</name>
</gene>
<reference evidence="5 6" key="1">
    <citation type="submission" date="2022-09" db="EMBL/GenBank/DDBJ databases">
        <title>Draft genome of isolate Be4.</title>
        <authorList>
            <person name="Sanchez-Castro I."/>
            <person name="Martinez-Rodriguez P."/>
            <person name="Descostes M."/>
            <person name="Merroun M."/>
        </authorList>
    </citation>
    <scope>NUCLEOTIDE SEQUENCE [LARGE SCALE GENOMIC DNA]</scope>
    <source>
        <strain evidence="5 6">Be4</strain>
    </source>
</reference>
<dbReference type="SUPFAM" id="SSF103515">
    <property type="entry name" value="Autotransporter"/>
    <property type="match status" value="1"/>
</dbReference>
<dbReference type="SMART" id="SM00869">
    <property type="entry name" value="Autotransporter"/>
    <property type="match status" value="1"/>
</dbReference>
<feature type="domain" description="Autotransporter" evidence="4">
    <location>
        <begin position="736"/>
        <end position="1011"/>
    </location>
</feature>
<dbReference type="InterPro" id="IPR011050">
    <property type="entry name" value="Pectin_lyase_fold/virulence"/>
</dbReference>
<sequence>MNKTYGSVWHSSLGTRATVSEFTRACGKPSAVAVALALLCSSVAAQGVSFWDGGDSAKFGNNLVDGGSGSWTAGGSNWTGADGASNAPLGATPGFVVFKGPWGPWGPGGPGDPTLKATVSVGGAGEALAVTGMQFASQGYVLQGGTVALSGLPGTRATIQVGDESAAYYSATIHSVLTGSAALEKTGKGELILSGVNTYGGGTLVQDGSVVAGVTGALGQGPVTVNSNAALTFQGSSSAESLAIGLAASAPGVNGGFVQFKDDSSAGSARFISLDGATVEFRDNASAGSAQFDNRAGGNTDFTGQSSAGTARIENGPGGQVNFLDTASAGHATLVNQSGGLVDFFDSSTAESATVVNNQGGTVRIDHLATPGMEIGALSGAGNVRLGNKALTTGGLGTSTTISGVISGVGGSLRKTGAGTLTLTGANTYGGGTTVAAGTLVGSATSFGTGAIVNNATLELAQAGNGTLSNQLSGNGALIKSGDGTLLFIGDGTGFTGSMQVLGGTLAANGQLGGMVTVGAGARLRGSGTVGSAHLLSGAVLAPGNSIGLLTVAGDLILDAGASYEIEAQADGQSDRVQVSGKASLGGASAVVLAANGQWNPLTRYSILTAAGGVTGQFGTLSSNFAFLTPTLAYSAQEVTLSLLRNDVDFAAVGATANQRAAAAAAQGAGTGALYRTLVQLDAPTARSAFDQLSGEIHASLRTALIEDSRLVRDAAADRLRLAQGGVAVNASQTAQAANGGAGWAQAYGSWGKTDSNGNAAQMDRSTRGLLVGGDQRFGDWRLGAFAGGGRSKVDLDARNASASVNSVHLGLYAGTQWGALGLRSGLAYSQHRMDTARHVAFTGLRDTAQADYDARSTQLFGELGWQMGAGMTTFEPFANLAYVSLKTDGFQERGGISALSASSQRTGTTLTTLGVRASTQWTVGHTPLTARGLLGWRHAMGDVASSASLAFAGAGAFSVTGAAVAKNTAVLEMGLDMALQRDLTLGLAYSAQTGSHYREQGAKLNLLWKF</sequence>
<organism evidence="5 6">
    <name type="scientific">Acidovorax bellezanensis</name>
    <dbReference type="NCBI Taxonomy" id="2976702"/>
    <lineage>
        <taxon>Bacteria</taxon>
        <taxon>Pseudomonadati</taxon>
        <taxon>Pseudomonadota</taxon>
        <taxon>Betaproteobacteria</taxon>
        <taxon>Burkholderiales</taxon>
        <taxon>Comamonadaceae</taxon>
        <taxon>Acidovorax</taxon>
    </lineage>
</organism>
<protein>
    <submittedName>
        <fullName evidence="5">Autotransporter domain-containing protein</fullName>
    </submittedName>
</protein>
<evidence type="ECO:0000256" key="1">
    <source>
        <dbReference type="ARBA" id="ARBA00022729"/>
    </source>
</evidence>
<dbReference type="Proteomes" id="UP001525968">
    <property type="component" value="Unassembled WGS sequence"/>
</dbReference>
<dbReference type="Gene3D" id="2.40.128.130">
    <property type="entry name" value="Autotransporter beta-domain"/>
    <property type="match status" value="1"/>
</dbReference>
<name>A0ABT2PKQ6_9BURK</name>
<dbReference type="NCBIfam" id="TIGR02601">
    <property type="entry name" value="autotrns_rpt"/>
    <property type="match status" value="2"/>
</dbReference>
<dbReference type="RefSeq" id="WP_261500227.1">
    <property type="nucleotide sequence ID" value="NZ_JAODYH010000004.1"/>
</dbReference>
<evidence type="ECO:0000313" key="6">
    <source>
        <dbReference type="Proteomes" id="UP001525968"/>
    </source>
</evidence>
<dbReference type="Pfam" id="PF13018">
    <property type="entry name" value="ESPR"/>
    <property type="match status" value="1"/>
</dbReference>
<feature type="compositionally biased region" description="Polar residues" evidence="3">
    <location>
        <begin position="300"/>
        <end position="309"/>
    </location>
</feature>
<dbReference type="InterPro" id="IPR024973">
    <property type="entry name" value="ESPR"/>
</dbReference>
<evidence type="ECO:0000313" key="5">
    <source>
        <dbReference type="EMBL" id="MCT9811056.1"/>
    </source>
</evidence>
<comment type="caution">
    <text evidence="5">The sequence shown here is derived from an EMBL/GenBank/DDBJ whole genome shotgun (WGS) entry which is preliminary data.</text>
</comment>
<feature type="region of interest" description="Disordered" evidence="3">
    <location>
        <begin position="289"/>
        <end position="310"/>
    </location>
</feature>